<dbReference type="InterPro" id="IPR043519">
    <property type="entry name" value="NT_sf"/>
</dbReference>
<comment type="pathway">
    <text evidence="6">Cofactor biosynthesis; coenzyme A biosynthesis; CoA from (R)-pantothenate: step 5/5.</text>
</comment>
<proteinExistence type="inferred from homology"/>
<dbReference type="PANTHER" id="PTHR10695:SF46">
    <property type="entry name" value="BIFUNCTIONAL COENZYME A SYNTHASE-RELATED"/>
    <property type="match status" value="1"/>
</dbReference>
<keyword evidence="3 6" id="KW-0963">Cytoplasm</keyword>
<dbReference type="SUPFAM" id="SSF81301">
    <property type="entry name" value="Nucleotidyltransferase"/>
    <property type="match status" value="1"/>
</dbReference>
<dbReference type="PANTHER" id="PTHR10695">
    <property type="entry name" value="DEPHOSPHO-COA KINASE-RELATED"/>
    <property type="match status" value="1"/>
</dbReference>
<dbReference type="PROSITE" id="PS51219">
    <property type="entry name" value="DPCK"/>
    <property type="match status" value="1"/>
</dbReference>
<dbReference type="CDD" id="cd02022">
    <property type="entry name" value="DPCK"/>
    <property type="match status" value="1"/>
</dbReference>
<keyword evidence="6" id="KW-0808">Transferase</keyword>
<organism evidence="8 9">
    <name type="scientific">Saccharopolyspora halophila</name>
    <dbReference type="NCBI Taxonomy" id="405551"/>
    <lineage>
        <taxon>Bacteria</taxon>
        <taxon>Bacillati</taxon>
        <taxon>Actinomycetota</taxon>
        <taxon>Actinomycetes</taxon>
        <taxon>Pseudonocardiales</taxon>
        <taxon>Pseudonocardiaceae</taxon>
        <taxon>Saccharopolyspora</taxon>
    </lineage>
</organism>
<evidence type="ECO:0000256" key="7">
    <source>
        <dbReference type="NCBIfam" id="TIGR00152"/>
    </source>
</evidence>
<keyword evidence="9" id="KW-1185">Reference proteome</keyword>
<evidence type="ECO:0000256" key="3">
    <source>
        <dbReference type="ARBA" id="ARBA00022490"/>
    </source>
</evidence>
<dbReference type="Proteomes" id="UP001501218">
    <property type="component" value="Unassembled WGS sequence"/>
</dbReference>
<feature type="binding site" evidence="6">
    <location>
        <begin position="11"/>
        <end position="16"/>
    </location>
    <ligand>
        <name>ATP</name>
        <dbReference type="ChEBI" id="CHEBI:30616"/>
    </ligand>
</feature>
<comment type="subcellular location">
    <subcellularLocation>
        <location evidence="6">Cytoplasm</location>
    </subcellularLocation>
</comment>
<dbReference type="InterPro" id="IPR001977">
    <property type="entry name" value="Depp_CoAkinase"/>
</dbReference>
<evidence type="ECO:0000256" key="6">
    <source>
        <dbReference type="HAMAP-Rule" id="MF_00376"/>
    </source>
</evidence>
<comment type="catalytic activity">
    <reaction evidence="6">
        <text>3'-dephospho-CoA + ATP = ADP + CoA + H(+)</text>
        <dbReference type="Rhea" id="RHEA:18245"/>
        <dbReference type="ChEBI" id="CHEBI:15378"/>
        <dbReference type="ChEBI" id="CHEBI:30616"/>
        <dbReference type="ChEBI" id="CHEBI:57287"/>
        <dbReference type="ChEBI" id="CHEBI:57328"/>
        <dbReference type="ChEBI" id="CHEBI:456216"/>
        <dbReference type="EC" id="2.7.1.24"/>
    </reaction>
</comment>
<keyword evidence="4 6" id="KW-0547">Nucleotide-binding</keyword>
<dbReference type="NCBIfam" id="NF002879">
    <property type="entry name" value="PRK03333.1"/>
    <property type="match status" value="1"/>
</dbReference>
<dbReference type="EC" id="2.7.1.24" evidence="6 7"/>
<comment type="caution">
    <text evidence="8">The sequence shown here is derived from an EMBL/GenBank/DDBJ whole genome shotgun (WGS) entry which is preliminary data.</text>
</comment>
<dbReference type="Gene3D" id="3.30.460.10">
    <property type="entry name" value="Beta Polymerase, domain 2"/>
    <property type="match status" value="1"/>
</dbReference>
<evidence type="ECO:0000256" key="1">
    <source>
        <dbReference type="ARBA" id="ARBA00008826"/>
    </source>
</evidence>
<protein>
    <recommendedName>
        <fullName evidence="6 7">Dephospho-CoA kinase</fullName>
        <ecNumber evidence="6 7">2.7.1.24</ecNumber>
    </recommendedName>
    <alternativeName>
        <fullName evidence="6">Dephosphocoenzyme A kinase</fullName>
    </alternativeName>
</protein>
<keyword evidence="6" id="KW-0173">Coenzyme A biosynthesis</keyword>
<dbReference type="InterPro" id="IPR007344">
    <property type="entry name" value="GrpB/CoaE"/>
</dbReference>
<keyword evidence="6 8" id="KW-0418">Kinase</keyword>
<dbReference type="HAMAP" id="MF_00376">
    <property type="entry name" value="Dephospho_CoA_kinase"/>
    <property type="match status" value="1"/>
</dbReference>
<dbReference type="InterPro" id="IPR027417">
    <property type="entry name" value="P-loop_NTPase"/>
</dbReference>
<dbReference type="GO" id="GO:0016301">
    <property type="term" value="F:kinase activity"/>
    <property type="evidence" value="ECO:0007669"/>
    <property type="project" value="UniProtKB-KW"/>
</dbReference>
<keyword evidence="5 6" id="KW-0067">ATP-binding</keyword>
<gene>
    <name evidence="6 8" type="primary">coaE</name>
    <name evidence="8" type="ORF">GCM10009854_18730</name>
</gene>
<name>A0ABN3G1R5_9PSEU</name>
<evidence type="ECO:0000256" key="5">
    <source>
        <dbReference type="ARBA" id="ARBA00022840"/>
    </source>
</evidence>
<dbReference type="Pfam" id="PF01121">
    <property type="entry name" value="CoaE"/>
    <property type="match status" value="1"/>
</dbReference>
<comment type="similarity">
    <text evidence="1">In the N-terminal section; belongs to the CoaE family.</text>
</comment>
<dbReference type="NCBIfam" id="TIGR00152">
    <property type="entry name" value="dephospho-CoA kinase"/>
    <property type="match status" value="1"/>
</dbReference>
<comment type="similarity">
    <text evidence="2">In the C-terminal section; belongs to the UPF0157 (GrpB) family.</text>
</comment>
<evidence type="ECO:0000256" key="4">
    <source>
        <dbReference type="ARBA" id="ARBA00022741"/>
    </source>
</evidence>
<accession>A0ABN3G1R5</accession>
<dbReference type="Pfam" id="PF04229">
    <property type="entry name" value="GrpB"/>
    <property type="match status" value="1"/>
</dbReference>
<dbReference type="SUPFAM" id="SSF52540">
    <property type="entry name" value="P-loop containing nucleoside triphosphate hydrolases"/>
    <property type="match status" value="1"/>
</dbReference>
<comment type="function">
    <text evidence="6">Catalyzes the phosphorylation of the 3'-hydroxyl group of dephosphocoenzyme A to form coenzyme A.</text>
</comment>
<sequence>MLRVGLSGGIGSGKSTVAERLRALGAVIVDADALAREVVAPGSRGLAELIERFGRDIVGADGALDRPALAAKAFVDDESRAALNAITHPKIAELTARRMAEAPADSVLVHDIPLLVEAGYAPEYQLVIIVHAPEDVRVARLTERGLAETDARARIAAQATEPQRREVADVWLDNSGDVDDLLARVDRLWDERLVPFEENVRLGLRPPQRSPRLVDPDPEWPAQARRLLARVERAAGERAVRVDHIGSTAVPGLPTEDVIDLQLTARTLADADALAEPLAEAGFVVCPDVTADAPHEFAPEPQQWAKRLHVSADPGRRANLHLRVGGTASWRVALLFPAWLRADAAARADYLEVKRRLVAEHAEDPHSEDRAAAEEAWFAANLPNALAWAERTGWRP</sequence>
<dbReference type="RefSeq" id="WP_344128841.1">
    <property type="nucleotide sequence ID" value="NZ_BAAARA010000004.1"/>
</dbReference>
<evidence type="ECO:0000313" key="9">
    <source>
        <dbReference type="Proteomes" id="UP001501218"/>
    </source>
</evidence>
<evidence type="ECO:0000256" key="2">
    <source>
        <dbReference type="ARBA" id="ARBA00011058"/>
    </source>
</evidence>
<comment type="similarity">
    <text evidence="6">Belongs to the CoaE family.</text>
</comment>
<reference evidence="8 9" key="1">
    <citation type="journal article" date="2019" name="Int. J. Syst. Evol. Microbiol.">
        <title>The Global Catalogue of Microorganisms (GCM) 10K type strain sequencing project: providing services to taxonomists for standard genome sequencing and annotation.</title>
        <authorList>
            <consortium name="The Broad Institute Genomics Platform"/>
            <consortium name="The Broad Institute Genome Sequencing Center for Infectious Disease"/>
            <person name="Wu L."/>
            <person name="Ma J."/>
        </authorList>
    </citation>
    <scope>NUCLEOTIDE SEQUENCE [LARGE SCALE GENOMIC DNA]</scope>
    <source>
        <strain evidence="8 9">JCM 16221</strain>
    </source>
</reference>
<dbReference type="Gene3D" id="3.40.50.300">
    <property type="entry name" value="P-loop containing nucleotide triphosphate hydrolases"/>
    <property type="match status" value="1"/>
</dbReference>
<dbReference type="EMBL" id="BAAARA010000004">
    <property type="protein sequence ID" value="GAA2342330.1"/>
    <property type="molecule type" value="Genomic_DNA"/>
</dbReference>
<evidence type="ECO:0000313" key="8">
    <source>
        <dbReference type="EMBL" id="GAA2342330.1"/>
    </source>
</evidence>